<dbReference type="PANTHER" id="PTHR30146">
    <property type="entry name" value="LACI-RELATED TRANSCRIPTIONAL REPRESSOR"/>
    <property type="match status" value="1"/>
</dbReference>
<evidence type="ECO:0000256" key="4">
    <source>
        <dbReference type="SAM" id="MobiDB-lite"/>
    </source>
</evidence>
<dbReference type="Gene3D" id="3.40.50.2300">
    <property type="match status" value="2"/>
</dbReference>
<evidence type="ECO:0000256" key="1">
    <source>
        <dbReference type="ARBA" id="ARBA00023015"/>
    </source>
</evidence>
<dbReference type="AlphaFoldDB" id="A0A9D1F861"/>
<dbReference type="PROSITE" id="PS50932">
    <property type="entry name" value="HTH_LACI_2"/>
    <property type="match status" value="1"/>
</dbReference>
<name>A0A9D1F861_9FIRM</name>
<evidence type="ECO:0000259" key="5">
    <source>
        <dbReference type="PROSITE" id="PS50932"/>
    </source>
</evidence>
<protein>
    <submittedName>
        <fullName evidence="6">LacI family DNA-binding transcriptional regulator</fullName>
    </submittedName>
</protein>
<feature type="compositionally biased region" description="Polar residues" evidence="4">
    <location>
        <begin position="9"/>
        <end position="23"/>
    </location>
</feature>
<dbReference type="Pfam" id="PF13377">
    <property type="entry name" value="Peripla_BP_3"/>
    <property type="match status" value="1"/>
</dbReference>
<dbReference type="InterPro" id="IPR000843">
    <property type="entry name" value="HTH_LacI"/>
</dbReference>
<reference evidence="6" key="2">
    <citation type="journal article" date="2021" name="PeerJ">
        <title>Extensive microbial diversity within the chicken gut microbiome revealed by metagenomics and culture.</title>
        <authorList>
            <person name="Gilroy R."/>
            <person name="Ravi A."/>
            <person name="Getino M."/>
            <person name="Pursley I."/>
            <person name="Horton D.L."/>
            <person name="Alikhan N.F."/>
            <person name="Baker D."/>
            <person name="Gharbi K."/>
            <person name="Hall N."/>
            <person name="Watson M."/>
            <person name="Adriaenssens E.M."/>
            <person name="Foster-Nyarko E."/>
            <person name="Jarju S."/>
            <person name="Secka A."/>
            <person name="Antonio M."/>
            <person name="Oren A."/>
            <person name="Chaudhuri R.R."/>
            <person name="La Ragione R."/>
            <person name="Hildebrand F."/>
            <person name="Pallen M.J."/>
        </authorList>
    </citation>
    <scope>NUCLEOTIDE SEQUENCE</scope>
    <source>
        <strain evidence="6">ChiBcec16-1751</strain>
    </source>
</reference>
<evidence type="ECO:0000256" key="3">
    <source>
        <dbReference type="ARBA" id="ARBA00023163"/>
    </source>
</evidence>
<organism evidence="6 7">
    <name type="scientific">Candidatus Avoscillospira avistercoris</name>
    <dbReference type="NCBI Taxonomy" id="2840707"/>
    <lineage>
        <taxon>Bacteria</taxon>
        <taxon>Bacillati</taxon>
        <taxon>Bacillota</taxon>
        <taxon>Clostridia</taxon>
        <taxon>Eubacteriales</taxon>
        <taxon>Oscillospiraceae</taxon>
        <taxon>Oscillospiraceae incertae sedis</taxon>
        <taxon>Candidatus Avoscillospira</taxon>
    </lineage>
</organism>
<dbReference type="InterPro" id="IPR028082">
    <property type="entry name" value="Peripla_BP_I"/>
</dbReference>
<evidence type="ECO:0000313" key="6">
    <source>
        <dbReference type="EMBL" id="HIS64083.1"/>
    </source>
</evidence>
<comment type="caution">
    <text evidence="6">The sequence shown here is derived from an EMBL/GenBank/DDBJ whole genome shotgun (WGS) entry which is preliminary data.</text>
</comment>
<dbReference type="Proteomes" id="UP000886741">
    <property type="component" value="Unassembled WGS sequence"/>
</dbReference>
<evidence type="ECO:0000256" key="2">
    <source>
        <dbReference type="ARBA" id="ARBA00023125"/>
    </source>
</evidence>
<dbReference type="SUPFAM" id="SSF47413">
    <property type="entry name" value="lambda repressor-like DNA-binding domains"/>
    <property type="match status" value="1"/>
</dbReference>
<dbReference type="Gene3D" id="1.10.260.40">
    <property type="entry name" value="lambda repressor-like DNA-binding domains"/>
    <property type="match status" value="1"/>
</dbReference>
<keyword evidence="2 6" id="KW-0238">DNA-binding</keyword>
<dbReference type="InterPro" id="IPR046335">
    <property type="entry name" value="LacI/GalR-like_sensor"/>
</dbReference>
<dbReference type="CDD" id="cd01392">
    <property type="entry name" value="HTH_LacI"/>
    <property type="match status" value="1"/>
</dbReference>
<dbReference type="InterPro" id="IPR010982">
    <property type="entry name" value="Lambda_DNA-bd_dom_sf"/>
</dbReference>
<feature type="domain" description="HTH lacI-type" evidence="5">
    <location>
        <begin position="16"/>
        <end position="70"/>
    </location>
</feature>
<evidence type="ECO:0000313" key="7">
    <source>
        <dbReference type="Proteomes" id="UP000886741"/>
    </source>
</evidence>
<accession>A0A9D1F861</accession>
<dbReference type="GO" id="GO:0000976">
    <property type="term" value="F:transcription cis-regulatory region binding"/>
    <property type="evidence" value="ECO:0007669"/>
    <property type="project" value="TreeGrafter"/>
</dbReference>
<keyword evidence="3" id="KW-0804">Transcription</keyword>
<keyword evidence="1" id="KW-0805">Transcription regulation</keyword>
<dbReference type="SUPFAM" id="SSF53822">
    <property type="entry name" value="Periplasmic binding protein-like I"/>
    <property type="match status" value="1"/>
</dbReference>
<dbReference type="Pfam" id="PF00356">
    <property type="entry name" value="LacI"/>
    <property type="match status" value="1"/>
</dbReference>
<dbReference type="GO" id="GO:0003700">
    <property type="term" value="F:DNA-binding transcription factor activity"/>
    <property type="evidence" value="ECO:0007669"/>
    <property type="project" value="TreeGrafter"/>
</dbReference>
<feature type="region of interest" description="Disordered" evidence="4">
    <location>
        <begin position="1"/>
        <end position="23"/>
    </location>
</feature>
<dbReference type="PANTHER" id="PTHR30146:SF109">
    <property type="entry name" value="HTH-TYPE TRANSCRIPTIONAL REGULATOR GALS"/>
    <property type="match status" value="1"/>
</dbReference>
<dbReference type="CDD" id="cd06278">
    <property type="entry name" value="PBP1_LacI-like"/>
    <property type="match status" value="1"/>
</dbReference>
<gene>
    <name evidence="6" type="ORF">IAA83_01770</name>
</gene>
<dbReference type="EMBL" id="DVJJ01000032">
    <property type="protein sequence ID" value="HIS64083.1"/>
    <property type="molecule type" value="Genomic_DNA"/>
</dbReference>
<sequence>MAGSKKSAESTGNRPATSSDVARLANVSQSTVSRVFSDTCKLSDETRKRVLEAAKQLGYRPNKIARSLVSNRTNIIGIIVMNNESPFYATLTNLMITACRKFGFCCMVIRQTPGEQGIDTVTRALDYRVDGIVVTAIEDSESASEICRQSSVPIVLLNRYIAGAGVDSVCCDNLEAGSLAAQYLLDNGHRTIACLMGDAAASTTRDRLAGLRSKAEERNISIDWVEYGSYSYESGREMCRKLLADGKRPDVIFCSGDIIAFGAMDVLRYELGLRVPEDISVMGFDDTAETAWASYNLTTMRQPYEELVETACQLLVRRIEGKSGGVVRSLHACRLVERGSVQSLQPKE</sequence>
<dbReference type="SMART" id="SM00354">
    <property type="entry name" value="HTH_LACI"/>
    <property type="match status" value="1"/>
</dbReference>
<proteinExistence type="predicted"/>
<reference evidence="6" key="1">
    <citation type="submission" date="2020-10" db="EMBL/GenBank/DDBJ databases">
        <authorList>
            <person name="Gilroy R."/>
        </authorList>
    </citation>
    <scope>NUCLEOTIDE SEQUENCE</scope>
    <source>
        <strain evidence="6">ChiBcec16-1751</strain>
    </source>
</reference>